<dbReference type="InterPro" id="IPR023393">
    <property type="entry name" value="START-like_dom_sf"/>
</dbReference>
<accession>A0ABW3LB44</accession>
<dbReference type="SUPFAM" id="SSF55961">
    <property type="entry name" value="Bet v1-like"/>
    <property type="match status" value="1"/>
</dbReference>
<dbReference type="RefSeq" id="WP_144840278.1">
    <property type="nucleotide sequence ID" value="NZ_JBHTKI010000007.1"/>
</dbReference>
<name>A0ABW3LB44_9BACL</name>
<keyword evidence="2" id="KW-1185">Reference proteome</keyword>
<reference evidence="2" key="1">
    <citation type="journal article" date="2019" name="Int. J. Syst. Evol. Microbiol.">
        <title>The Global Catalogue of Microorganisms (GCM) 10K type strain sequencing project: providing services to taxonomists for standard genome sequencing and annotation.</title>
        <authorList>
            <consortium name="The Broad Institute Genomics Platform"/>
            <consortium name="The Broad Institute Genome Sequencing Center for Infectious Disease"/>
            <person name="Wu L."/>
            <person name="Ma J."/>
        </authorList>
    </citation>
    <scope>NUCLEOTIDE SEQUENCE [LARGE SCALE GENOMIC DNA]</scope>
    <source>
        <strain evidence="2">CCUG 56756</strain>
    </source>
</reference>
<dbReference type="Gene3D" id="3.30.530.20">
    <property type="match status" value="1"/>
</dbReference>
<evidence type="ECO:0000313" key="1">
    <source>
        <dbReference type="EMBL" id="MFD1030616.1"/>
    </source>
</evidence>
<evidence type="ECO:0000313" key="2">
    <source>
        <dbReference type="Proteomes" id="UP001597109"/>
    </source>
</evidence>
<comment type="caution">
    <text evidence="1">The sequence shown here is derived from an EMBL/GenBank/DDBJ whole genome shotgun (WGS) entry which is preliminary data.</text>
</comment>
<dbReference type="EMBL" id="JBHTKI010000007">
    <property type="protein sequence ID" value="MFD1030616.1"/>
    <property type="molecule type" value="Genomic_DNA"/>
</dbReference>
<proteinExistence type="predicted"/>
<dbReference type="Proteomes" id="UP001597109">
    <property type="component" value="Unassembled WGS sequence"/>
</dbReference>
<dbReference type="CDD" id="cd07812">
    <property type="entry name" value="SRPBCC"/>
    <property type="match status" value="1"/>
</dbReference>
<organism evidence="1 2">
    <name type="scientific">Metaplanococcus flavidus</name>
    <dbReference type="NCBI Taxonomy" id="569883"/>
    <lineage>
        <taxon>Bacteria</taxon>
        <taxon>Bacillati</taxon>
        <taxon>Bacillota</taxon>
        <taxon>Bacilli</taxon>
        <taxon>Bacillales</taxon>
        <taxon>Caryophanaceae</taxon>
        <taxon>Metaplanococcus</taxon>
    </lineage>
</organism>
<protein>
    <submittedName>
        <fullName evidence="1">SRPBCC family protein</fullName>
    </submittedName>
</protein>
<sequence>MIEWEQDKVINQQIDKVWSLFADANIRKIMPQVEKHELIEKTERETGAKHMQSYKEGKRTETYVVETLAYEDQPDKKHKQIYFVIGNAVEIDLCFTLIKLHDNQTKFIYSGCNQGRNFLGRTMLKMAGGKSHMKIVEDFMARVEEEALKI</sequence>
<gene>
    <name evidence="1" type="ORF">ACFQ1X_04165</name>
</gene>